<reference evidence="1" key="1">
    <citation type="journal article" date="2023" name="G3 (Bethesda)">
        <title>A reference genome for the long-term kleptoplast-retaining sea slug Elysia crispata morphotype clarki.</title>
        <authorList>
            <person name="Eastman K.E."/>
            <person name="Pendleton A.L."/>
            <person name="Shaikh M.A."/>
            <person name="Suttiyut T."/>
            <person name="Ogas R."/>
            <person name="Tomko P."/>
            <person name="Gavelis G."/>
            <person name="Widhalm J.R."/>
            <person name="Wisecaver J.H."/>
        </authorList>
    </citation>
    <scope>NUCLEOTIDE SEQUENCE</scope>
    <source>
        <strain evidence="1">ECLA1</strain>
    </source>
</reference>
<comment type="caution">
    <text evidence="1">The sequence shown here is derived from an EMBL/GenBank/DDBJ whole genome shotgun (WGS) entry which is preliminary data.</text>
</comment>
<dbReference type="AlphaFoldDB" id="A0AAE1CT80"/>
<keyword evidence="2" id="KW-1185">Reference proteome</keyword>
<protein>
    <submittedName>
        <fullName evidence="1">Uncharacterized protein</fullName>
    </submittedName>
</protein>
<proteinExistence type="predicted"/>
<dbReference type="EMBL" id="JAWDGP010006848">
    <property type="protein sequence ID" value="KAK3734466.1"/>
    <property type="molecule type" value="Genomic_DNA"/>
</dbReference>
<evidence type="ECO:0000313" key="1">
    <source>
        <dbReference type="EMBL" id="KAK3734466.1"/>
    </source>
</evidence>
<dbReference type="Proteomes" id="UP001283361">
    <property type="component" value="Unassembled WGS sequence"/>
</dbReference>
<name>A0AAE1CT80_9GAST</name>
<evidence type="ECO:0000313" key="2">
    <source>
        <dbReference type="Proteomes" id="UP001283361"/>
    </source>
</evidence>
<organism evidence="1 2">
    <name type="scientific">Elysia crispata</name>
    <name type="common">lettuce slug</name>
    <dbReference type="NCBI Taxonomy" id="231223"/>
    <lineage>
        <taxon>Eukaryota</taxon>
        <taxon>Metazoa</taxon>
        <taxon>Spiralia</taxon>
        <taxon>Lophotrochozoa</taxon>
        <taxon>Mollusca</taxon>
        <taxon>Gastropoda</taxon>
        <taxon>Heterobranchia</taxon>
        <taxon>Euthyneura</taxon>
        <taxon>Panpulmonata</taxon>
        <taxon>Sacoglossa</taxon>
        <taxon>Placobranchoidea</taxon>
        <taxon>Plakobranchidae</taxon>
        <taxon>Elysia</taxon>
    </lineage>
</organism>
<accession>A0AAE1CT80</accession>
<sequence>MNPTHILSEKKSETAKVKPRFRFCVTTNRSGKAIDPWSTSCTSKENPLWSDDLTSMTNNARVAEDEKFISDRKWGNCGVSLLILMT</sequence>
<gene>
    <name evidence="1" type="ORF">RRG08_029141</name>
</gene>